<dbReference type="Proteomes" id="UP001168579">
    <property type="component" value="Unassembled WGS sequence"/>
</dbReference>
<evidence type="ECO:0000313" key="1">
    <source>
        <dbReference type="EMBL" id="MDO1512650.1"/>
    </source>
</evidence>
<reference evidence="1" key="2">
    <citation type="submission" date="2023-06" db="EMBL/GenBank/DDBJ databases">
        <authorList>
            <person name="Lucena T."/>
            <person name="Sun Q."/>
        </authorList>
    </citation>
    <scope>NUCLEOTIDE SEQUENCE</scope>
    <source>
        <strain evidence="1">CECT 8869</strain>
    </source>
</reference>
<evidence type="ECO:0000313" key="2">
    <source>
        <dbReference type="Proteomes" id="UP001168579"/>
    </source>
</evidence>
<dbReference type="RefSeq" id="WP_304435694.1">
    <property type="nucleotide sequence ID" value="NZ_JAUKUC010000001.1"/>
</dbReference>
<protein>
    <recommendedName>
        <fullName evidence="3">Adhesin domain-containing protein</fullName>
    </recommendedName>
</protein>
<dbReference type="EMBL" id="JAUKUC010000001">
    <property type="protein sequence ID" value="MDO1512650.1"/>
    <property type="molecule type" value="Genomic_DNA"/>
</dbReference>
<sequence>MGRFLFLLVLCPLGLFAQKHVQRILLTEDIGLIQVNTANCFEVQVNTVDEQVVNAEANIEGEYVDNLNLQVVSRGSTIFIDAGFLPNFSNPNDKLSAHKVVSIVLNISLPKNRNVEVYGTSSRVVVNGAYKKLNIILSDGVCEVNNAVGAIKVKTQSGAIKVLSNAANISATTKYGEVGPNIIPNGFSTYDLQTVTGNIELIKTE</sequence>
<proteinExistence type="predicted"/>
<reference evidence="1" key="1">
    <citation type="journal article" date="2014" name="Int. J. Syst. Evol. Microbiol.">
        <title>Complete genome of a new Firmicutes species belonging to the dominant human colonic microbiota ('Ruminococcus bicirculans') reveals two chromosomes and a selective capacity to utilize plant glucans.</title>
        <authorList>
            <consortium name="NISC Comparative Sequencing Program"/>
            <person name="Wegmann U."/>
            <person name="Louis P."/>
            <person name="Goesmann A."/>
            <person name="Henrissat B."/>
            <person name="Duncan S.H."/>
            <person name="Flint H.J."/>
        </authorList>
    </citation>
    <scope>NUCLEOTIDE SEQUENCE</scope>
    <source>
        <strain evidence="1">CECT 8869</strain>
    </source>
</reference>
<keyword evidence="2" id="KW-1185">Reference proteome</keyword>
<evidence type="ECO:0008006" key="3">
    <source>
        <dbReference type="Google" id="ProtNLM"/>
    </source>
</evidence>
<name>A0ABT8RP13_9FLAO</name>
<accession>A0ABT8RP13</accession>
<gene>
    <name evidence="1" type="ORF">Q2T41_08280</name>
</gene>
<organism evidence="1 2">
    <name type="scientific">Maribacter confluentis</name>
    <dbReference type="NCBI Taxonomy" id="1656093"/>
    <lineage>
        <taxon>Bacteria</taxon>
        <taxon>Pseudomonadati</taxon>
        <taxon>Bacteroidota</taxon>
        <taxon>Flavobacteriia</taxon>
        <taxon>Flavobacteriales</taxon>
        <taxon>Flavobacteriaceae</taxon>
        <taxon>Maribacter</taxon>
    </lineage>
</organism>
<comment type="caution">
    <text evidence="1">The sequence shown here is derived from an EMBL/GenBank/DDBJ whole genome shotgun (WGS) entry which is preliminary data.</text>
</comment>